<reference evidence="1" key="2">
    <citation type="submission" date="2020-05" db="EMBL/GenBank/DDBJ databases">
        <authorList>
            <person name="Kim H.-S."/>
            <person name="Proctor R.H."/>
            <person name="Brown D.W."/>
        </authorList>
    </citation>
    <scope>NUCLEOTIDE SEQUENCE</scope>
    <source>
        <strain evidence="1">NRRL 20472</strain>
    </source>
</reference>
<dbReference type="EMBL" id="JABEXW010001072">
    <property type="protein sequence ID" value="KAF4948034.1"/>
    <property type="molecule type" value="Genomic_DNA"/>
</dbReference>
<protein>
    <submittedName>
        <fullName evidence="1">Uncharacterized protein</fullName>
    </submittedName>
</protein>
<proteinExistence type="predicted"/>
<accession>A0A8H4WSA5</accession>
<dbReference type="AlphaFoldDB" id="A0A8H4WSA5"/>
<keyword evidence="2" id="KW-1185">Reference proteome</keyword>
<organism evidence="1 2">
    <name type="scientific">Fusarium sarcochroum</name>
    <dbReference type="NCBI Taxonomy" id="1208366"/>
    <lineage>
        <taxon>Eukaryota</taxon>
        <taxon>Fungi</taxon>
        <taxon>Dikarya</taxon>
        <taxon>Ascomycota</taxon>
        <taxon>Pezizomycotina</taxon>
        <taxon>Sordariomycetes</taxon>
        <taxon>Hypocreomycetidae</taxon>
        <taxon>Hypocreales</taxon>
        <taxon>Nectriaceae</taxon>
        <taxon>Fusarium</taxon>
        <taxon>Fusarium lateritium species complex</taxon>
    </lineage>
</organism>
<sequence>MVPPRRSPYHRVEAGVFVWERHDQQGQARGTNQELSMVRGAFHDYGYGVRSIPIPVNARSRSQFPVALQNKLVNLASASTLIILYYQGNAGLDRHGHLVLSNGNGQRMHWSDVVNAIIPVRCDVLAILNCHHAGAAVRSCVRSRPNYEGHDKQVMMAVPANMRTHWNSGAGFAACLEQALRDRRRNWENNFKGTPGHWAQAINRTIGMKSGSAGQVSVDHLIRPPTQAAQRPIVLGPKTGC</sequence>
<evidence type="ECO:0000313" key="2">
    <source>
        <dbReference type="Proteomes" id="UP000622797"/>
    </source>
</evidence>
<reference evidence="1" key="1">
    <citation type="journal article" date="2020" name="BMC Genomics">
        <title>Correction to: Identification and distribution of gene clusters required for synthesis of sphingolipid metabolism inhibitors in diverse species of the filamentous fungus Fusarium.</title>
        <authorList>
            <person name="Kim H.S."/>
            <person name="Lohmar J.M."/>
            <person name="Busman M."/>
            <person name="Brown D.W."/>
            <person name="Naumann T.A."/>
            <person name="Divon H.H."/>
            <person name="Lysoe E."/>
            <person name="Uhlig S."/>
            <person name="Proctor R.H."/>
        </authorList>
    </citation>
    <scope>NUCLEOTIDE SEQUENCE</scope>
    <source>
        <strain evidence="1">NRRL 20472</strain>
    </source>
</reference>
<gene>
    <name evidence="1" type="ORF">FSARC_13852</name>
</gene>
<dbReference type="OrthoDB" id="4760831at2759"/>
<name>A0A8H4WSA5_9HYPO</name>
<comment type="caution">
    <text evidence="1">The sequence shown here is derived from an EMBL/GenBank/DDBJ whole genome shotgun (WGS) entry which is preliminary data.</text>
</comment>
<dbReference type="Proteomes" id="UP000622797">
    <property type="component" value="Unassembled WGS sequence"/>
</dbReference>
<evidence type="ECO:0000313" key="1">
    <source>
        <dbReference type="EMBL" id="KAF4948034.1"/>
    </source>
</evidence>